<evidence type="ECO:0000313" key="2">
    <source>
        <dbReference type="EMBL" id="OGG14361.1"/>
    </source>
</evidence>
<protein>
    <recommendedName>
        <fullName evidence="1">DUF5678 domain-containing protein</fullName>
    </recommendedName>
</protein>
<feature type="domain" description="DUF5678" evidence="1">
    <location>
        <begin position="19"/>
        <end position="64"/>
    </location>
</feature>
<proteinExistence type="predicted"/>
<evidence type="ECO:0000313" key="3">
    <source>
        <dbReference type="Proteomes" id="UP000177383"/>
    </source>
</evidence>
<gene>
    <name evidence="2" type="ORF">A2773_02900</name>
</gene>
<dbReference type="Proteomes" id="UP000177383">
    <property type="component" value="Unassembled WGS sequence"/>
</dbReference>
<organism evidence="2 3">
    <name type="scientific">Candidatus Gottesmanbacteria bacterium RIFCSPHIGHO2_01_FULL_39_10</name>
    <dbReference type="NCBI Taxonomy" id="1798375"/>
    <lineage>
        <taxon>Bacteria</taxon>
        <taxon>Candidatus Gottesmaniibacteriota</taxon>
    </lineage>
</organism>
<accession>A0A1F5ZPM6</accession>
<dbReference type="STRING" id="1798375.A2773_02900"/>
<dbReference type="EMBL" id="MFJE01000020">
    <property type="protein sequence ID" value="OGG14361.1"/>
    <property type="molecule type" value="Genomic_DNA"/>
</dbReference>
<comment type="caution">
    <text evidence="2">The sequence shown here is derived from an EMBL/GenBank/DDBJ whole genome shotgun (WGS) entry which is preliminary data.</text>
</comment>
<dbReference type="InterPro" id="IPR043734">
    <property type="entry name" value="DUF5678"/>
</dbReference>
<dbReference type="Pfam" id="PF18929">
    <property type="entry name" value="DUF5678"/>
    <property type="match status" value="1"/>
</dbReference>
<sequence length="73" mass="8255">MKQLKTTPNYNYFIKMDTSAYKGEWIAIAKDKIIAHGKDADKVYKNALKKAPAKNISLAKAPEEQMLVLHFTA</sequence>
<evidence type="ECO:0000259" key="1">
    <source>
        <dbReference type="Pfam" id="PF18929"/>
    </source>
</evidence>
<reference evidence="2 3" key="1">
    <citation type="journal article" date="2016" name="Nat. Commun.">
        <title>Thousands of microbial genomes shed light on interconnected biogeochemical processes in an aquifer system.</title>
        <authorList>
            <person name="Anantharaman K."/>
            <person name="Brown C.T."/>
            <person name="Hug L.A."/>
            <person name="Sharon I."/>
            <person name="Castelle C.J."/>
            <person name="Probst A.J."/>
            <person name="Thomas B.C."/>
            <person name="Singh A."/>
            <person name="Wilkins M.J."/>
            <person name="Karaoz U."/>
            <person name="Brodie E.L."/>
            <person name="Williams K.H."/>
            <person name="Hubbard S.S."/>
            <person name="Banfield J.F."/>
        </authorList>
    </citation>
    <scope>NUCLEOTIDE SEQUENCE [LARGE SCALE GENOMIC DNA]</scope>
</reference>
<name>A0A1F5ZPM6_9BACT</name>
<dbReference type="AlphaFoldDB" id="A0A1F5ZPM6"/>